<sequence length="128" mass="14258">MTETDADAAVIPKYPRGLRARGKRLWRELHGSADFSGSPEVMSVIEEACYLTDEIDRLRRKVRAAGDDTRVAGYNGQLTSMPEVDDLRKTQTLFLSMLKSIRVDADAGDGKMTRSQSGQRAADARWHS</sequence>
<gene>
    <name evidence="2" type="ORF">MMAD_21690</name>
</gene>
<protein>
    <submittedName>
        <fullName evidence="2">Uncharacterized protein</fullName>
    </submittedName>
</protein>
<organism evidence="2 3">
    <name type="scientific">Mycolicibacterium madagascariense</name>
    <dbReference type="NCBI Taxonomy" id="212765"/>
    <lineage>
        <taxon>Bacteria</taxon>
        <taxon>Bacillati</taxon>
        <taxon>Actinomycetota</taxon>
        <taxon>Actinomycetes</taxon>
        <taxon>Mycobacteriales</taxon>
        <taxon>Mycobacteriaceae</taxon>
        <taxon>Mycolicibacterium</taxon>
    </lineage>
</organism>
<dbReference type="EMBL" id="AP022610">
    <property type="protein sequence ID" value="BBZ27874.1"/>
    <property type="molecule type" value="Genomic_DNA"/>
</dbReference>
<evidence type="ECO:0000313" key="2">
    <source>
        <dbReference type="EMBL" id="BBZ27874.1"/>
    </source>
</evidence>
<dbReference type="KEGG" id="mmag:MMAD_21690"/>
<dbReference type="AlphaFoldDB" id="A0A7I7XFA3"/>
<accession>A0A7I7XFA3</accession>
<dbReference type="Proteomes" id="UP000466517">
    <property type="component" value="Chromosome"/>
</dbReference>
<proteinExistence type="predicted"/>
<keyword evidence="3" id="KW-1185">Reference proteome</keyword>
<feature type="region of interest" description="Disordered" evidence="1">
    <location>
        <begin position="106"/>
        <end position="128"/>
    </location>
</feature>
<dbReference type="RefSeq" id="WP_163736394.1">
    <property type="nucleotide sequence ID" value="NZ_AP022610.1"/>
</dbReference>
<evidence type="ECO:0000313" key="3">
    <source>
        <dbReference type="Proteomes" id="UP000466517"/>
    </source>
</evidence>
<evidence type="ECO:0000256" key="1">
    <source>
        <dbReference type="SAM" id="MobiDB-lite"/>
    </source>
</evidence>
<reference evidence="2 3" key="1">
    <citation type="journal article" date="2019" name="Emerg. Microbes Infect.">
        <title>Comprehensive subspecies identification of 175 nontuberculous mycobacteria species based on 7547 genomic profiles.</title>
        <authorList>
            <person name="Matsumoto Y."/>
            <person name="Kinjo T."/>
            <person name="Motooka D."/>
            <person name="Nabeya D."/>
            <person name="Jung N."/>
            <person name="Uechi K."/>
            <person name="Horii T."/>
            <person name="Iida T."/>
            <person name="Fujita J."/>
            <person name="Nakamura S."/>
        </authorList>
    </citation>
    <scope>NUCLEOTIDE SEQUENCE [LARGE SCALE GENOMIC DNA]</scope>
    <source>
        <strain evidence="2 3">JCM 13574</strain>
    </source>
</reference>
<name>A0A7I7XFA3_9MYCO</name>